<dbReference type="Gene3D" id="1.25.40.10">
    <property type="entry name" value="Tetratricopeptide repeat domain"/>
    <property type="match status" value="2"/>
</dbReference>
<accession>A0A1S8X122</accession>
<dbReference type="Pfam" id="PF13424">
    <property type="entry name" value="TPR_12"/>
    <property type="match status" value="1"/>
</dbReference>
<keyword evidence="9 10" id="KW-0206">Cytoskeleton</keyword>
<reference evidence="11 12" key="1">
    <citation type="submission" date="2015-03" db="EMBL/GenBank/DDBJ databases">
        <title>Draft genome of the nematode, Opisthorchis viverrini.</title>
        <authorList>
            <person name="Mitreva M."/>
        </authorList>
    </citation>
    <scope>NUCLEOTIDE SEQUENCE [LARGE SCALE GENOMIC DNA]</scope>
    <source>
        <strain evidence="11">Khon Kaen</strain>
    </source>
</reference>
<evidence type="ECO:0000256" key="5">
    <source>
        <dbReference type="ARBA" id="ARBA00022737"/>
    </source>
</evidence>
<evidence type="ECO:0000256" key="2">
    <source>
        <dbReference type="ARBA" id="ARBA00009622"/>
    </source>
</evidence>
<organism evidence="11 12">
    <name type="scientific">Opisthorchis viverrini</name>
    <name type="common">Southeast Asian liver fluke</name>
    <dbReference type="NCBI Taxonomy" id="6198"/>
    <lineage>
        <taxon>Eukaryota</taxon>
        <taxon>Metazoa</taxon>
        <taxon>Spiralia</taxon>
        <taxon>Lophotrochozoa</taxon>
        <taxon>Platyhelminthes</taxon>
        <taxon>Trematoda</taxon>
        <taxon>Digenea</taxon>
        <taxon>Opisthorchiida</taxon>
        <taxon>Opisthorchiata</taxon>
        <taxon>Opisthorchiidae</taxon>
        <taxon>Opisthorchis</taxon>
    </lineage>
</organism>
<evidence type="ECO:0000256" key="7">
    <source>
        <dbReference type="ARBA" id="ARBA00023054"/>
    </source>
</evidence>
<dbReference type="InterPro" id="IPR002151">
    <property type="entry name" value="Kinesin_light"/>
</dbReference>
<comment type="similarity">
    <text evidence="2 10">Belongs to the kinesin light chain family.</text>
</comment>
<evidence type="ECO:0000256" key="4">
    <source>
        <dbReference type="ARBA" id="ARBA00022701"/>
    </source>
</evidence>
<dbReference type="GO" id="GO:0019894">
    <property type="term" value="F:kinesin binding"/>
    <property type="evidence" value="ECO:0007669"/>
    <property type="project" value="TreeGrafter"/>
</dbReference>
<proteinExistence type="inferred from homology"/>
<keyword evidence="4 10" id="KW-0493">Microtubule</keyword>
<dbReference type="GO" id="GO:0005874">
    <property type="term" value="C:microtubule"/>
    <property type="evidence" value="ECO:0007669"/>
    <property type="project" value="UniProtKB-UniRule"/>
</dbReference>
<evidence type="ECO:0000256" key="9">
    <source>
        <dbReference type="ARBA" id="ARBA00023212"/>
    </source>
</evidence>
<dbReference type="InterPro" id="IPR019734">
    <property type="entry name" value="TPR_rpt"/>
</dbReference>
<evidence type="ECO:0000256" key="10">
    <source>
        <dbReference type="RuleBase" id="RU367020"/>
    </source>
</evidence>
<protein>
    <recommendedName>
        <fullName evidence="10">Kinesin light chain</fullName>
    </recommendedName>
</protein>
<dbReference type="PRINTS" id="PR00381">
    <property type="entry name" value="KINESINLIGHT"/>
</dbReference>
<dbReference type="Proteomes" id="UP000243686">
    <property type="component" value="Unassembled WGS sequence"/>
</dbReference>
<comment type="subcellular location">
    <subcellularLocation>
        <location evidence="1 10">Cytoplasm</location>
        <location evidence="1 10">Cytoskeleton</location>
    </subcellularLocation>
</comment>
<dbReference type="AlphaFoldDB" id="A0A1S8X122"/>
<sequence>MNMGMPLNVKRDLKNAQLILESLKRDHEQALVALNTFCSTQDVKHPSGDRLNLEAEKTYNQEKIPLLKSALSRIQNGLDDSEASFVLFTFAKYVDCLEAENMKLALHNQRLCEETSWLRDELKFTQSKLAEKESLLAQTVVEKRHLEFMMELNKYNLQSGINGTGGNDERASNFSKMSASSVGLSSLPKDLILSPEPSERTQVNYSTASPRTSTPILGLGTSMTSSFLDGDLAAISCTQSYHPYLIGSFHQNSPTASLVPARLRTLHRIVMQYTNQGKFEVAASLCLQAISDLEKAGGRDQTEVAVLLNMLALVYRAQGKYAEAAELLQDVVAIRERLFGPNHPLLLGPDHPDVAKQLNNLALLCQSQGRFDEVEMSFRKALDIYLKHHKPSSPIVLRAKSNLASALLKRGNLSDAEVLLKAVLSPLGGRPQPNSSPSASNSFTNSCEEADSAVFSLSSTGSIYSAADKFDPINGHPARRVVPIWLVVEQAGREGRDQLSKLMKFDLSAWATEAHIELPIVVSALRNLAIVYQRQGLLPQANLLRFWLQPTNVNGTMPTSHQVVTDARSDVIRDLSISMPPSPQITLVVTLSCDLFWIFFNREKSFVFRELNPTTARRAFDVVLVQSLLASSI</sequence>
<dbReference type="SUPFAM" id="SSF48452">
    <property type="entry name" value="TPR-like"/>
    <property type="match status" value="1"/>
</dbReference>
<dbReference type="GO" id="GO:0005871">
    <property type="term" value="C:kinesin complex"/>
    <property type="evidence" value="ECO:0007669"/>
    <property type="project" value="UniProtKB-UniRule"/>
</dbReference>
<keyword evidence="6" id="KW-0802">TPR repeat</keyword>
<dbReference type="Pfam" id="PF13374">
    <property type="entry name" value="TPR_10"/>
    <property type="match status" value="1"/>
</dbReference>
<dbReference type="InterPro" id="IPR011990">
    <property type="entry name" value="TPR-like_helical_dom_sf"/>
</dbReference>
<name>A0A1S8X122_OPIVI</name>
<keyword evidence="3 10" id="KW-0963">Cytoplasm</keyword>
<evidence type="ECO:0000256" key="8">
    <source>
        <dbReference type="ARBA" id="ARBA00023175"/>
    </source>
</evidence>
<evidence type="ECO:0000256" key="1">
    <source>
        <dbReference type="ARBA" id="ARBA00004245"/>
    </source>
</evidence>
<dbReference type="GO" id="GO:0005737">
    <property type="term" value="C:cytoplasm"/>
    <property type="evidence" value="ECO:0007669"/>
    <property type="project" value="TreeGrafter"/>
</dbReference>
<gene>
    <name evidence="11" type="ORF">X801_03929</name>
</gene>
<keyword evidence="8 10" id="KW-0505">Motor protein</keyword>
<evidence type="ECO:0000256" key="6">
    <source>
        <dbReference type="ARBA" id="ARBA00022803"/>
    </source>
</evidence>
<comment type="function">
    <text evidence="10">Kinesin is a microtubule-associated force-producing protein that play a role in organelle transport.</text>
</comment>
<evidence type="ECO:0000313" key="12">
    <source>
        <dbReference type="Proteomes" id="UP000243686"/>
    </source>
</evidence>
<evidence type="ECO:0000256" key="3">
    <source>
        <dbReference type="ARBA" id="ARBA00022490"/>
    </source>
</evidence>
<dbReference type="PANTHER" id="PTHR45783">
    <property type="entry name" value="KINESIN LIGHT CHAIN"/>
    <property type="match status" value="1"/>
</dbReference>
<dbReference type="EMBL" id="KV892796">
    <property type="protein sequence ID" value="OON20193.1"/>
    <property type="molecule type" value="Genomic_DNA"/>
</dbReference>
<dbReference type="GO" id="GO:0007018">
    <property type="term" value="P:microtubule-based movement"/>
    <property type="evidence" value="ECO:0007669"/>
    <property type="project" value="TreeGrafter"/>
</dbReference>
<keyword evidence="7" id="KW-0175">Coiled coil</keyword>
<evidence type="ECO:0000313" key="11">
    <source>
        <dbReference type="EMBL" id="OON20193.1"/>
    </source>
</evidence>
<comment type="subunit">
    <text evidence="10">Oligomeric complex composed of two heavy chains and two light chains.</text>
</comment>
<dbReference type="SMART" id="SM00028">
    <property type="entry name" value="TPR"/>
    <property type="match status" value="3"/>
</dbReference>
<dbReference type="PANTHER" id="PTHR45783:SF3">
    <property type="entry name" value="KINESIN LIGHT CHAIN"/>
    <property type="match status" value="1"/>
</dbReference>
<keyword evidence="5" id="KW-0677">Repeat</keyword>
<keyword evidence="12" id="KW-1185">Reference proteome</keyword>